<comment type="caution">
    <text evidence="1">The sequence shown here is derived from an EMBL/GenBank/DDBJ whole genome shotgun (WGS) entry which is preliminary data.</text>
</comment>
<dbReference type="EMBL" id="JAGSOV010000019">
    <property type="protein sequence ID" value="MCO1655141.1"/>
    <property type="molecule type" value="Genomic_DNA"/>
</dbReference>
<accession>A0ABT0ZWN4</accession>
<keyword evidence="2" id="KW-1185">Reference proteome</keyword>
<evidence type="ECO:0000313" key="1">
    <source>
        <dbReference type="EMBL" id="MCO1655141.1"/>
    </source>
</evidence>
<evidence type="ECO:0000313" key="2">
    <source>
        <dbReference type="Proteomes" id="UP001165283"/>
    </source>
</evidence>
<proteinExistence type="predicted"/>
<name>A0ABT0ZWN4_9PSEU</name>
<dbReference type="Proteomes" id="UP001165283">
    <property type="component" value="Unassembled WGS sequence"/>
</dbReference>
<sequence>MPGLDLGGDGHGCLGVAGRFTIDQMVVEEGRVVVLDAGFEVRCDGAAEAARGGVRVAGPPVGPLELGVATIGGMIDGGSGHAVVEGTATCTEAVLVRVSGNAVQPLLSDSGRRFCVAVHAAERTSTSAGHGVGDALRRTWKGGLERWNISLERAPGARSGAHRCGRHGPVIAYIVPGT</sequence>
<dbReference type="RefSeq" id="WP_252436897.1">
    <property type="nucleotide sequence ID" value="NZ_JAGSOV010000019.1"/>
</dbReference>
<gene>
    <name evidence="1" type="ORF">KDL28_08745</name>
</gene>
<organism evidence="1 2">
    <name type="scientific">Pseudonocardia humida</name>
    <dbReference type="NCBI Taxonomy" id="2800819"/>
    <lineage>
        <taxon>Bacteria</taxon>
        <taxon>Bacillati</taxon>
        <taxon>Actinomycetota</taxon>
        <taxon>Actinomycetes</taxon>
        <taxon>Pseudonocardiales</taxon>
        <taxon>Pseudonocardiaceae</taxon>
        <taxon>Pseudonocardia</taxon>
    </lineage>
</organism>
<reference evidence="1" key="1">
    <citation type="submission" date="2021-04" db="EMBL/GenBank/DDBJ databases">
        <title>Pseudonocardia sp. nov., isolated from sandy soil of mangrove forest.</title>
        <authorList>
            <person name="Zan Z."/>
            <person name="Huang R."/>
            <person name="Liu W."/>
        </authorList>
    </citation>
    <scope>NUCLEOTIDE SEQUENCE</scope>
    <source>
        <strain evidence="1">S2-4</strain>
    </source>
</reference>
<protein>
    <submittedName>
        <fullName evidence="1">Uncharacterized protein</fullName>
    </submittedName>
</protein>